<protein>
    <submittedName>
        <fullName evidence="1">Uncharacterized protein</fullName>
    </submittedName>
</protein>
<evidence type="ECO:0000313" key="2">
    <source>
        <dbReference type="Proteomes" id="UP000248729"/>
    </source>
</evidence>
<accession>A0A2J8GK43</accession>
<dbReference type="STRING" id="1348635.GCA_000740015_01138"/>
<sequence>MKVFRMEDLNYNGIKDNVHSWDHPEAPDPYYWRPDWLHIAEDALGLHPKQPLDVKEGQAPTEDDAKKAIVKHLNENQK</sequence>
<name>A0A2J8GK43_VIBDI</name>
<gene>
    <name evidence="1" type="ORF">DET48_12833</name>
</gene>
<comment type="caution">
    <text evidence="1">The sequence shown here is derived from an EMBL/GenBank/DDBJ whole genome shotgun (WGS) entry which is preliminary data.</text>
</comment>
<organism evidence="1 2">
    <name type="scientific">Vibrio diazotrophicus</name>
    <dbReference type="NCBI Taxonomy" id="685"/>
    <lineage>
        <taxon>Bacteria</taxon>
        <taxon>Pseudomonadati</taxon>
        <taxon>Pseudomonadota</taxon>
        <taxon>Gammaproteobacteria</taxon>
        <taxon>Vibrionales</taxon>
        <taxon>Vibrionaceae</taxon>
        <taxon>Vibrio</taxon>
    </lineage>
</organism>
<dbReference type="RefSeq" id="WP_102942486.1">
    <property type="nucleotide sequence ID" value="NZ_QLTR01000028.1"/>
</dbReference>
<dbReference type="EMBL" id="QLTR01000028">
    <property type="protein sequence ID" value="RAS59300.1"/>
    <property type="molecule type" value="Genomic_DNA"/>
</dbReference>
<dbReference type="Proteomes" id="UP000248729">
    <property type="component" value="Unassembled WGS sequence"/>
</dbReference>
<evidence type="ECO:0000313" key="1">
    <source>
        <dbReference type="EMBL" id="RAS59300.1"/>
    </source>
</evidence>
<dbReference type="AlphaFoldDB" id="A0A2J8GK43"/>
<reference evidence="1 2" key="1">
    <citation type="submission" date="2018-06" db="EMBL/GenBank/DDBJ databases">
        <title>Freshwater and sediment microbial communities from various areas in North America, analyzing microbe dynamics in response to fracking.</title>
        <authorList>
            <person name="Lamendella R."/>
        </authorList>
    </citation>
    <scope>NUCLEOTIDE SEQUENCE [LARGE SCALE GENOMIC DNA]</scope>
    <source>
        <strain evidence="1 2">99A</strain>
    </source>
</reference>
<proteinExistence type="predicted"/>